<name>A0A9P6H4A2_9AGAM</name>
<feature type="region of interest" description="Disordered" evidence="1">
    <location>
        <begin position="40"/>
        <end position="63"/>
    </location>
</feature>
<dbReference type="Proteomes" id="UP000736335">
    <property type="component" value="Unassembled WGS sequence"/>
</dbReference>
<accession>A0A9P6H4A2</accession>
<proteinExistence type="predicted"/>
<reference evidence="2" key="2">
    <citation type="submission" date="2020-11" db="EMBL/GenBank/DDBJ databases">
        <authorList>
            <consortium name="DOE Joint Genome Institute"/>
            <person name="Kuo A."/>
            <person name="Miyauchi S."/>
            <person name="Kiss E."/>
            <person name="Drula E."/>
            <person name="Kohler A."/>
            <person name="Sanchez-Garcia M."/>
            <person name="Andreopoulos B."/>
            <person name="Barry K.W."/>
            <person name="Bonito G."/>
            <person name="Buee M."/>
            <person name="Carver A."/>
            <person name="Chen C."/>
            <person name="Cichocki N."/>
            <person name="Clum A."/>
            <person name="Culley D."/>
            <person name="Crous P.W."/>
            <person name="Fauchery L."/>
            <person name="Girlanda M."/>
            <person name="Hayes R."/>
            <person name="Keri Z."/>
            <person name="Labutti K."/>
            <person name="Lipzen A."/>
            <person name="Lombard V."/>
            <person name="Magnuson J."/>
            <person name="Maillard F."/>
            <person name="Morin E."/>
            <person name="Murat C."/>
            <person name="Nolan M."/>
            <person name="Ohm R."/>
            <person name="Pangilinan J."/>
            <person name="Pereira M."/>
            <person name="Perotto S."/>
            <person name="Peter M."/>
            <person name="Riley R."/>
            <person name="Sitrit Y."/>
            <person name="Stielow B."/>
            <person name="Szollosi G."/>
            <person name="Zifcakova L."/>
            <person name="Stursova M."/>
            <person name="Spatafora J.W."/>
            <person name="Tedersoo L."/>
            <person name="Vaario L.-M."/>
            <person name="Yamada A."/>
            <person name="Yan M."/>
            <person name="Wang P."/>
            <person name="Xu J."/>
            <person name="Bruns T."/>
            <person name="Baldrian P."/>
            <person name="Vilgalys R."/>
            <person name="Henrissat B."/>
            <person name="Grigoriev I.V."/>
            <person name="Hibbett D."/>
            <person name="Nagy L.G."/>
            <person name="Martin F.M."/>
        </authorList>
    </citation>
    <scope>NUCLEOTIDE SEQUENCE</scope>
    <source>
        <strain evidence="2">UH-Tt-Lm1</strain>
    </source>
</reference>
<feature type="compositionally biased region" description="Low complexity" evidence="1">
    <location>
        <begin position="459"/>
        <end position="469"/>
    </location>
</feature>
<evidence type="ECO:0000256" key="1">
    <source>
        <dbReference type="SAM" id="MobiDB-lite"/>
    </source>
</evidence>
<feature type="region of interest" description="Disordered" evidence="1">
    <location>
        <begin position="184"/>
        <end position="275"/>
    </location>
</feature>
<dbReference type="OrthoDB" id="10666920at2759"/>
<feature type="compositionally biased region" description="Basic and acidic residues" evidence="1">
    <location>
        <begin position="244"/>
        <end position="262"/>
    </location>
</feature>
<feature type="region of interest" description="Disordered" evidence="1">
    <location>
        <begin position="333"/>
        <end position="353"/>
    </location>
</feature>
<organism evidence="2 3">
    <name type="scientific">Thelephora terrestris</name>
    <dbReference type="NCBI Taxonomy" id="56493"/>
    <lineage>
        <taxon>Eukaryota</taxon>
        <taxon>Fungi</taxon>
        <taxon>Dikarya</taxon>
        <taxon>Basidiomycota</taxon>
        <taxon>Agaricomycotina</taxon>
        <taxon>Agaricomycetes</taxon>
        <taxon>Thelephorales</taxon>
        <taxon>Thelephoraceae</taxon>
        <taxon>Thelephora</taxon>
    </lineage>
</organism>
<feature type="compositionally biased region" description="Basic and acidic residues" evidence="1">
    <location>
        <begin position="470"/>
        <end position="484"/>
    </location>
</feature>
<feature type="region of interest" description="Disordered" evidence="1">
    <location>
        <begin position="373"/>
        <end position="393"/>
    </location>
</feature>
<protein>
    <submittedName>
        <fullName evidence="2">Uncharacterized protein</fullName>
    </submittedName>
</protein>
<feature type="region of interest" description="Disordered" evidence="1">
    <location>
        <begin position="1"/>
        <end position="22"/>
    </location>
</feature>
<feature type="region of interest" description="Disordered" evidence="1">
    <location>
        <begin position="155"/>
        <end position="174"/>
    </location>
</feature>
<feature type="compositionally biased region" description="Low complexity" evidence="1">
    <location>
        <begin position="190"/>
        <end position="212"/>
    </location>
</feature>
<reference evidence="2" key="1">
    <citation type="journal article" date="2020" name="Nat. Commun.">
        <title>Large-scale genome sequencing of mycorrhizal fungi provides insights into the early evolution of symbiotic traits.</title>
        <authorList>
            <person name="Miyauchi S."/>
            <person name="Kiss E."/>
            <person name="Kuo A."/>
            <person name="Drula E."/>
            <person name="Kohler A."/>
            <person name="Sanchez-Garcia M."/>
            <person name="Morin E."/>
            <person name="Andreopoulos B."/>
            <person name="Barry K.W."/>
            <person name="Bonito G."/>
            <person name="Buee M."/>
            <person name="Carver A."/>
            <person name="Chen C."/>
            <person name="Cichocki N."/>
            <person name="Clum A."/>
            <person name="Culley D."/>
            <person name="Crous P.W."/>
            <person name="Fauchery L."/>
            <person name="Girlanda M."/>
            <person name="Hayes R.D."/>
            <person name="Keri Z."/>
            <person name="LaButti K."/>
            <person name="Lipzen A."/>
            <person name="Lombard V."/>
            <person name="Magnuson J."/>
            <person name="Maillard F."/>
            <person name="Murat C."/>
            <person name="Nolan M."/>
            <person name="Ohm R.A."/>
            <person name="Pangilinan J."/>
            <person name="Pereira M.F."/>
            <person name="Perotto S."/>
            <person name="Peter M."/>
            <person name="Pfister S."/>
            <person name="Riley R."/>
            <person name="Sitrit Y."/>
            <person name="Stielow J.B."/>
            <person name="Szollosi G."/>
            <person name="Zifcakova L."/>
            <person name="Stursova M."/>
            <person name="Spatafora J.W."/>
            <person name="Tedersoo L."/>
            <person name="Vaario L.M."/>
            <person name="Yamada A."/>
            <person name="Yan M."/>
            <person name="Wang P."/>
            <person name="Xu J."/>
            <person name="Bruns T."/>
            <person name="Baldrian P."/>
            <person name="Vilgalys R."/>
            <person name="Dunand C."/>
            <person name="Henrissat B."/>
            <person name="Grigoriev I.V."/>
            <person name="Hibbett D."/>
            <person name="Nagy L.G."/>
            <person name="Martin F.M."/>
        </authorList>
    </citation>
    <scope>NUCLEOTIDE SEQUENCE</scope>
    <source>
        <strain evidence="2">UH-Tt-Lm1</strain>
    </source>
</reference>
<dbReference type="AlphaFoldDB" id="A0A9P6H4A2"/>
<feature type="compositionally biased region" description="Basic and acidic residues" evidence="1">
    <location>
        <begin position="491"/>
        <end position="505"/>
    </location>
</feature>
<keyword evidence="3" id="KW-1185">Reference proteome</keyword>
<feature type="region of interest" description="Disordered" evidence="1">
    <location>
        <begin position="429"/>
        <end position="520"/>
    </location>
</feature>
<comment type="caution">
    <text evidence="2">The sequence shown here is derived from an EMBL/GenBank/DDBJ whole genome shotgun (WGS) entry which is preliminary data.</text>
</comment>
<evidence type="ECO:0000313" key="2">
    <source>
        <dbReference type="EMBL" id="KAF9778623.1"/>
    </source>
</evidence>
<sequence>MTSTFCDSHQDPPLLCWTDDGPSSPARSLFTTRYSVRHASELSPAPSPSNVGSRSPSEKDFGRWDIPMLPTGTGGYNFLSPGVPNNYLHKRRFSVGPIREDADIIDDFNVDGVCHYEDPSEVGLEENLETEIDGLLEALTDYHSKRVTMSSAPLLPLPEELSPTGGTASPQLYFDSPLPQLVTASTLFGSDPDTPPLTSSSPRSSKGSYFSPTKSPSLKSKRSFTPITPSTDGWRSPPSLATVPERKASTSDYLGREGHPGHSEACSTGSPGIPEYFTRERSLSISSETRRAHHTNLPPIRTVIPEDSFLHRRGKDSISSEITIMDDHRNHVESQADQSLSSRFSDDDASEMTETGYLDPGFDHVYLSNSSAVPTRSAQPDVDSPYGPGALGGRYSPTSSISLGFVGYPPPINVRSAPSPKRRMFQSLFSHNSSSKELKRPKGRDPIKTQPPTSQPVDARSFATSSSKSSSKEKKRVEKAEKRAQLAAQLRAKELQQTKEADRGTSSRATASKKALAAWEEGGAMYSMDGIF</sequence>
<evidence type="ECO:0000313" key="3">
    <source>
        <dbReference type="Proteomes" id="UP000736335"/>
    </source>
</evidence>
<gene>
    <name evidence="2" type="ORF">BJ322DRAFT_1091625</name>
</gene>
<dbReference type="EMBL" id="WIUZ02000022">
    <property type="protein sequence ID" value="KAF9778623.1"/>
    <property type="molecule type" value="Genomic_DNA"/>
</dbReference>
<feature type="compositionally biased region" description="Polar residues" evidence="1">
    <location>
        <begin position="213"/>
        <end position="233"/>
    </location>
</feature>
<feature type="compositionally biased region" description="Basic and acidic residues" evidence="1">
    <location>
        <begin position="434"/>
        <end position="447"/>
    </location>
</feature>